<dbReference type="PANTHER" id="PTHR43065:SF10">
    <property type="entry name" value="PEROXIDE STRESS-ACTIVATED HISTIDINE KINASE MAK3"/>
    <property type="match status" value="1"/>
</dbReference>
<dbReference type="Proteomes" id="UP000266482">
    <property type="component" value="Unassembled WGS sequence"/>
</dbReference>
<evidence type="ECO:0000256" key="3">
    <source>
        <dbReference type="ARBA" id="ARBA00022553"/>
    </source>
</evidence>
<keyword evidence="7" id="KW-0067">ATP-binding</keyword>
<dbReference type="SMART" id="SM00387">
    <property type="entry name" value="HATPase_c"/>
    <property type="match status" value="1"/>
</dbReference>
<dbReference type="Pfam" id="PF02518">
    <property type="entry name" value="HATPase_c"/>
    <property type="match status" value="1"/>
</dbReference>
<protein>
    <recommendedName>
        <fullName evidence="2">histidine kinase</fullName>
        <ecNumber evidence="2">2.7.13.3</ecNumber>
    </recommendedName>
</protein>
<organism evidence="11 12">
    <name type="scientific">Paenibacillus nanensis</name>
    <dbReference type="NCBI Taxonomy" id="393251"/>
    <lineage>
        <taxon>Bacteria</taxon>
        <taxon>Bacillati</taxon>
        <taxon>Bacillota</taxon>
        <taxon>Bacilli</taxon>
        <taxon>Bacillales</taxon>
        <taxon>Paenibacillaceae</taxon>
        <taxon>Paenibacillus</taxon>
    </lineage>
</organism>
<dbReference type="PRINTS" id="PR00344">
    <property type="entry name" value="BCTRLSENSOR"/>
</dbReference>
<dbReference type="PROSITE" id="PS50109">
    <property type="entry name" value="HIS_KIN"/>
    <property type="match status" value="1"/>
</dbReference>
<dbReference type="InterPro" id="IPR004358">
    <property type="entry name" value="Sig_transdc_His_kin-like_C"/>
</dbReference>
<dbReference type="GO" id="GO:0000160">
    <property type="term" value="P:phosphorelay signal transduction system"/>
    <property type="evidence" value="ECO:0007669"/>
    <property type="project" value="UniProtKB-KW"/>
</dbReference>
<dbReference type="InterPro" id="IPR003594">
    <property type="entry name" value="HATPase_dom"/>
</dbReference>
<feature type="transmembrane region" description="Helical" evidence="9">
    <location>
        <begin position="104"/>
        <end position="123"/>
    </location>
</feature>
<feature type="transmembrane region" description="Helical" evidence="9">
    <location>
        <begin position="129"/>
        <end position="150"/>
    </location>
</feature>
<dbReference type="CDD" id="cd00075">
    <property type="entry name" value="HATPase"/>
    <property type="match status" value="1"/>
</dbReference>
<dbReference type="InterPro" id="IPR005467">
    <property type="entry name" value="His_kinase_dom"/>
</dbReference>
<evidence type="ECO:0000256" key="4">
    <source>
        <dbReference type="ARBA" id="ARBA00022679"/>
    </source>
</evidence>
<comment type="caution">
    <text evidence="11">The sequence shown here is derived from an EMBL/GenBank/DDBJ whole genome shotgun (WGS) entry which is preliminary data.</text>
</comment>
<gene>
    <name evidence="11" type="ORF">D3P08_16760</name>
</gene>
<keyword evidence="5" id="KW-0547">Nucleotide-binding</keyword>
<dbReference type="RefSeq" id="WP_119600846.1">
    <property type="nucleotide sequence ID" value="NZ_QXQA01000010.1"/>
</dbReference>
<dbReference type="AlphaFoldDB" id="A0A3A1UTI0"/>
<dbReference type="PANTHER" id="PTHR43065">
    <property type="entry name" value="SENSOR HISTIDINE KINASE"/>
    <property type="match status" value="1"/>
</dbReference>
<evidence type="ECO:0000259" key="10">
    <source>
        <dbReference type="PROSITE" id="PS50109"/>
    </source>
</evidence>
<accession>A0A3A1UTI0</accession>
<sequence>MNYFYILMFLSMWTMSVVFLVYNRKANFWIGMTLLTGGMASFAFSIHLTIVPLLLPRGWLSPFMSTVLYESSVTAMTIYFYLFPFAACMGALWLGAIFSKKARVIVSAVLVLPVILAGSNELLHGTWGVYEIAGIRLLAGFYFLLSFVFYGIAFKREKEFYTKKSKRRVGIVFTFGTLFAFITDFVGFRSLAMSEWSFELESNGAWQYNVFVILGLIAIIIYYLLKHGFMGIKLRIEREKMDMSMRALTMGVSILNHSIKNEIQKINYLTEKTEGYIHAGQPDKSLQSIEQIHFVTAHLLNMVGRIKDKADDIVLRESEIHVGSLFAEVLRPMQPLLDSRSVRVTIAGEEEGCLIGDETHLKETLSNLIQNAVDAMDAEGGELAVKTFRSKRHYTIEVTDNGSGIPKDQLTKVFEPFYTTKKNAHNHGLGLPYCASVMRRHGGKLDIGGAESGRGTTVMLQFPVQRFVLPAQPGVSPQYKSTISRP</sequence>
<feature type="domain" description="Histidine kinase" evidence="10">
    <location>
        <begin position="254"/>
        <end position="466"/>
    </location>
</feature>
<dbReference type="EC" id="2.7.13.3" evidence="2"/>
<dbReference type="OrthoDB" id="9121833at2"/>
<evidence type="ECO:0000256" key="2">
    <source>
        <dbReference type="ARBA" id="ARBA00012438"/>
    </source>
</evidence>
<proteinExistence type="predicted"/>
<dbReference type="InterPro" id="IPR036890">
    <property type="entry name" value="HATPase_C_sf"/>
</dbReference>
<evidence type="ECO:0000256" key="9">
    <source>
        <dbReference type="SAM" id="Phobius"/>
    </source>
</evidence>
<feature type="transmembrane region" description="Helical" evidence="9">
    <location>
        <begin position="205"/>
        <end position="225"/>
    </location>
</feature>
<evidence type="ECO:0000256" key="6">
    <source>
        <dbReference type="ARBA" id="ARBA00022777"/>
    </source>
</evidence>
<reference evidence="11 12" key="1">
    <citation type="submission" date="2018-09" db="EMBL/GenBank/DDBJ databases">
        <title>Paenibacillus aracenensis nov. sp. isolated from a cave in southern Spain.</title>
        <authorList>
            <person name="Jurado V."/>
            <person name="Gutierrez-Patricio S."/>
            <person name="Gonzalez-Pimentel J.L."/>
            <person name="Miller A.Z."/>
            <person name="Laiz L."/>
            <person name="Saiz-Jimenez C."/>
        </authorList>
    </citation>
    <scope>NUCLEOTIDE SEQUENCE [LARGE SCALE GENOMIC DNA]</scope>
    <source>
        <strain evidence="11 12">DSM 22867</strain>
    </source>
</reference>
<feature type="transmembrane region" description="Helical" evidence="9">
    <location>
        <begin position="75"/>
        <end position="97"/>
    </location>
</feature>
<keyword evidence="9" id="KW-0812">Transmembrane</keyword>
<dbReference type="GO" id="GO:0005524">
    <property type="term" value="F:ATP binding"/>
    <property type="evidence" value="ECO:0007669"/>
    <property type="project" value="UniProtKB-KW"/>
</dbReference>
<keyword evidence="6 11" id="KW-0418">Kinase</keyword>
<feature type="transmembrane region" description="Helical" evidence="9">
    <location>
        <begin position="6"/>
        <end position="22"/>
    </location>
</feature>
<keyword evidence="9" id="KW-0472">Membrane</keyword>
<keyword evidence="4" id="KW-0808">Transferase</keyword>
<feature type="transmembrane region" description="Helical" evidence="9">
    <location>
        <begin position="171"/>
        <end position="193"/>
    </location>
</feature>
<keyword evidence="8" id="KW-0902">Two-component regulatory system</keyword>
<keyword evidence="12" id="KW-1185">Reference proteome</keyword>
<evidence type="ECO:0000313" key="11">
    <source>
        <dbReference type="EMBL" id="RIX51555.1"/>
    </source>
</evidence>
<evidence type="ECO:0000313" key="12">
    <source>
        <dbReference type="Proteomes" id="UP000266482"/>
    </source>
</evidence>
<comment type="catalytic activity">
    <reaction evidence="1">
        <text>ATP + protein L-histidine = ADP + protein N-phospho-L-histidine.</text>
        <dbReference type="EC" id="2.7.13.3"/>
    </reaction>
</comment>
<evidence type="ECO:0000256" key="5">
    <source>
        <dbReference type="ARBA" id="ARBA00022741"/>
    </source>
</evidence>
<evidence type="ECO:0000256" key="7">
    <source>
        <dbReference type="ARBA" id="ARBA00022840"/>
    </source>
</evidence>
<dbReference type="Gene3D" id="3.30.565.10">
    <property type="entry name" value="Histidine kinase-like ATPase, C-terminal domain"/>
    <property type="match status" value="1"/>
</dbReference>
<dbReference type="EMBL" id="QXQA01000010">
    <property type="protein sequence ID" value="RIX51555.1"/>
    <property type="molecule type" value="Genomic_DNA"/>
</dbReference>
<keyword evidence="3" id="KW-0597">Phosphoprotein</keyword>
<evidence type="ECO:0000256" key="1">
    <source>
        <dbReference type="ARBA" id="ARBA00000085"/>
    </source>
</evidence>
<dbReference type="GO" id="GO:0004673">
    <property type="term" value="F:protein histidine kinase activity"/>
    <property type="evidence" value="ECO:0007669"/>
    <property type="project" value="UniProtKB-EC"/>
</dbReference>
<name>A0A3A1UTI0_9BACL</name>
<keyword evidence="9" id="KW-1133">Transmembrane helix</keyword>
<dbReference type="SUPFAM" id="SSF55874">
    <property type="entry name" value="ATPase domain of HSP90 chaperone/DNA topoisomerase II/histidine kinase"/>
    <property type="match status" value="1"/>
</dbReference>
<feature type="transmembrane region" description="Helical" evidence="9">
    <location>
        <begin position="34"/>
        <end position="55"/>
    </location>
</feature>
<evidence type="ECO:0000256" key="8">
    <source>
        <dbReference type="ARBA" id="ARBA00023012"/>
    </source>
</evidence>